<evidence type="ECO:0000313" key="1">
    <source>
        <dbReference type="EMBL" id="QHB37506.1"/>
    </source>
</evidence>
<reference evidence="1 2" key="1">
    <citation type="submission" date="2019-12" db="EMBL/GenBank/DDBJ databases">
        <authorList>
            <person name="Ayuk M.A."/>
            <person name="Robinson C.J."/>
            <person name="Anderson W.A."/>
            <person name="Ullah H."/>
            <person name="Gugssa A."/>
            <person name="Somiranjan G."/>
            <person name="Allen A."/>
            <person name="Lourds M.F."/>
            <person name="Quagraine B.K."/>
            <person name="Smith M."/>
            <person name="Moore M."/>
            <person name="Oliver J."/>
            <person name="Irabor E."/>
            <person name="Roy S.D."/>
            <person name="Bassey G."/>
            <person name="Louis B.N."/>
            <person name="Adu D."/>
            <person name="Akhimien C.E."/>
            <person name="Annor K."/>
            <person name="Archibald A."/>
            <person name="Ashagre K.C."/>
            <person name="Baity M.R."/>
            <person name="Barnes K.J."/>
            <person name="Barrios L.E."/>
            <person name="Black A.C."/>
            <person name="Bowen'Kauth M.S."/>
            <person name="Bowman K.N."/>
            <person name="Breaux D.L."/>
            <person name="Brooks J.A."/>
            <person name="Bwayili H.A."/>
            <person name="Caine T."/>
            <person name="Williams A.Y."/>
            <person name="Norris L.J."/>
            <person name="Nwozo E.O."/>
            <person name="Prosper P.L."/>
            <person name="Rankin N.A."/>
            <person name="Richardson K.M."/>
            <person name="Robinson D.M."/>
            <person name="Salters D.J."/>
            <person name="Savage M.A."/>
            <person name="Solomon S.M."/>
            <person name="Williams L.R."/>
            <person name="Curtis N."/>
            <person name="Garlena R.A."/>
            <person name="Russell D.A."/>
            <person name="Pope W.H."/>
            <person name="Jacobs-Sera D."/>
            <person name="Hatfull G.F."/>
        </authorList>
    </citation>
    <scope>NUCLEOTIDE SEQUENCE [LARGE SCALE GENOMIC DNA]</scope>
</reference>
<dbReference type="GeneID" id="77924897"/>
<dbReference type="RefSeq" id="YP_010649352.1">
    <property type="nucleotide sequence ID" value="NC_070765.1"/>
</dbReference>
<dbReference type="Proteomes" id="UP000463915">
    <property type="component" value="Segment"/>
</dbReference>
<protein>
    <submittedName>
        <fullName evidence="1">Uncharacterized protein</fullName>
    </submittedName>
</protein>
<organism evidence="1 2">
    <name type="scientific">Mycobacterium phage Onyinye</name>
    <dbReference type="NCBI Taxonomy" id="2686235"/>
    <lineage>
        <taxon>Viruses</taxon>
        <taxon>Duplodnaviria</taxon>
        <taxon>Heunggongvirae</taxon>
        <taxon>Uroviricota</taxon>
        <taxon>Caudoviricetes</taxon>
        <taxon>Onyinyevirus</taxon>
        <taxon>Onyinyevirus onyinye</taxon>
    </lineage>
</organism>
<accession>A0A6B9L776</accession>
<name>A0A6B9L776_9CAUD</name>
<keyword evidence="2" id="KW-1185">Reference proteome</keyword>
<sequence length="45" mass="5371">MGRDENARVLGVHEELEFVLRHVIFDRVAPNGRRIILKQPKERYL</sequence>
<evidence type="ECO:0000313" key="2">
    <source>
        <dbReference type="Proteomes" id="UP000463915"/>
    </source>
</evidence>
<dbReference type="EMBL" id="MN813687">
    <property type="protein sequence ID" value="QHB37506.1"/>
    <property type="molecule type" value="Genomic_DNA"/>
</dbReference>
<dbReference type="KEGG" id="vg:77924897"/>
<proteinExistence type="predicted"/>
<gene>
    <name evidence="1" type="primary">103</name>
    <name evidence="1" type="ORF">SEA_ONYINYE_103</name>
</gene>